<keyword evidence="2" id="KW-1185">Reference proteome</keyword>
<proteinExistence type="predicted"/>
<evidence type="ECO:0000313" key="1">
    <source>
        <dbReference type="EMBL" id="GKV39551.1"/>
    </source>
</evidence>
<evidence type="ECO:0000313" key="2">
    <source>
        <dbReference type="Proteomes" id="UP001054252"/>
    </source>
</evidence>
<accession>A0AAV5LS80</accession>
<sequence>MTNNLLAMQAEGTDQEAEAEAAAILLAMQAAPAVNIRTFPILPEAREPDNLSSVARRAAVKESRRVPHNLIFREGWGARRPRSAIAKWGTKKPRSGPVIAKWDTKKNVFYYNK</sequence>
<dbReference type="Proteomes" id="UP001054252">
    <property type="component" value="Unassembled WGS sequence"/>
</dbReference>
<dbReference type="EMBL" id="BPVZ01000135">
    <property type="protein sequence ID" value="GKV39551.1"/>
    <property type="molecule type" value="Genomic_DNA"/>
</dbReference>
<dbReference type="AlphaFoldDB" id="A0AAV5LS80"/>
<comment type="caution">
    <text evidence="1">The sequence shown here is derived from an EMBL/GenBank/DDBJ whole genome shotgun (WGS) entry which is preliminary data.</text>
</comment>
<name>A0AAV5LS80_9ROSI</name>
<organism evidence="1 2">
    <name type="scientific">Rubroshorea leprosula</name>
    <dbReference type="NCBI Taxonomy" id="152421"/>
    <lineage>
        <taxon>Eukaryota</taxon>
        <taxon>Viridiplantae</taxon>
        <taxon>Streptophyta</taxon>
        <taxon>Embryophyta</taxon>
        <taxon>Tracheophyta</taxon>
        <taxon>Spermatophyta</taxon>
        <taxon>Magnoliopsida</taxon>
        <taxon>eudicotyledons</taxon>
        <taxon>Gunneridae</taxon>
        <taxon>Pentapetalae</taxon>
        <taxon>rosids</taxon>
        <taxon>malvids</taxon>
        <taxon>Malvales</taxon>
        <taxon>Dipterocarpaceae</taxon>
        <taxon>Rubroshorea</taxon>
    </lineage>
</organism>
<gene>
    <name evidence="1" type="ORF">SLEP1_g47309</name>
</gene>
<protein>
    <submittedName>
        <fullName evidence="1">Uncharacterized protein</fullName>
    </submittedName>
</protein>
<reference evidence="1 2" key="1">
    <citation type="journal article" date="2021" name="Commun. Biol.">
        <title>The genome of Shorea leprosula (Dipterocarpaceae) highlights the ecological relevance of drought in aseasonal tropical rainforests.</title>
        <authorList>
            <person name="Ng K.K.S."/>
            <person name="Kobayashi M.J."/>
            <person name="Fawcett J.A."/>
            <person name="Hatakeyama M."/>
            <person name="Paape T."/>
            <person name="Ng C.H."/>
            <person name="Ang C.C."/>
            <person name="Tnah L.H."/>
            <person name="Lee C.T."/>
            <person name="Nishiyama T."/>
            <person name="Sese J."/>
            <person name="O'Brien M.J."/>
            <person name="Copetti D."/>
            <person name="Mohd Noor M.I."/>
            <person name="Ong R.C."/>
            <person name="Putra M."/>
            <person name="Sireger I.Z."/>
            <person name="Indrioko S."/>
            <person name="Kosugi Y."/>
            <person name="Izuno A."/>
            <person name="Isagi Y."/>
            <person name="Lee S.L."/>
            <person name="Shimizu K.K."/>
        </authorList>
    </citation>
    <scope>NUCLEOTIDE SEQUENCE [LARGE SCALE GENOMIC DNA]</scope>
    <source>
        <strain evidence="1">214</strain>
    </source>
</reference>